<dbReference type="GO" id="GO:0032210">
    <property type="term" value="P:regulation of telomere maintenance via telomerase"/>
    <property type="evidence" value="ECO:0007669"/>
    <property type="project" value="TreeGrafter"/>
</dbReference>
<dbReference type="OrthoDB" id="2186770at2759"/>
<dbReference type="InterPro" id="IPR032042">
    <property type="entry name" value="POT1PC"/>
</dbReference>
<evidence type="ECO:0000313" key="11">
    <source>
        <dbReference type="EMBL" id="KAG8439848.1"/>
    </source>
</evidence>
<comment type="caution">
    <text evidence="11">The sequence shown here is derived from an EMBL/GenBank/DDBJ whole genome shotgun (WGS) entry which is preliminary data.</text>
</comment>
<dbReference type="InterPro" id="IPR028389">
    <property type="entry name" value="POT1"/>
</dbReference>
<keyword evidence="7" id="KW-0238">DNA-binding</keyword>
<proteinExistence type="inferred from homology"/>
<name>A0A8T2J8U9_9PIPI</name>
<dbReference type="PANTHER" id="PTHR14513">
    <property type="entry name" value="PROTECTION OF TELOMERES 1"/>
    <property type="match status" value="1"/>
</dbReference>
<dbReference type="GO" id="GO:0005654">
    <property type="term" value="C:nucleoplasm"/>
    <property type="evidence" value="ECO:0007669"/>
    <property type="project" value="UniProtKB-ARBA"/>
</dbReference>
<dbReference type="CDD" id="cd04497">
    <property type="entry name" value="hPOT1_OB1_like"/>
    <property type="match status" value="1"/>
</dbReference>
<dbReference type="FunFam" id="2.40.50.140:FF:000138">
    <property type="entry name" value="Protection of telomeres 1 homolog"/>
    <property type="match status" value="1"/>
</dbReference>
<organism evidence="11 12">
    <name type="scientific">Hymenochirus boettgeri</name>
    <name type="common">Congo dwarf clawed frog</name>
    <dbReference type="NCBI Taxonomy" id="247094"/>
    <lineage>
        <taxon>Eukaryota</taxon>
        <taxon>Metazoa</taxon>
        <taxon>Chordata</taxon>
        <taxon>Craniata</taxon>
        <taxon>Vertebrata</taxon>
        <taxon>Euteleostomi</taxon>
        <taxon>Amphibia</taxon>
        <taxon>Batrachia</taxon>
        <taxon>Anura</taxon>
        <taxon>Pipoidea</taxon>
        <taxon>Pipidae</taxon>
        <taxon>Pipinae</taxon>
        <taxon>Hymenochirus</taxon>
    </lineage>
</organism>
<evidence type="ECO:0000259" key="10">
    <source>
        <dbReference type="SMART" id="SM00976"/>
    </source>
</evidence>
<evidence type="ECO:0000256" key="7">
    <source>
        <dbReference type="ARBA" id="ARBA00023125"/>
    </source>
</evidence>
<dbReference type="PANTHER" id="PTHR14513:SF0">
    <property type="entry name" value="PROTECTION OF TELOMERES PROTEIN 1"/>
    <property type="match status" value="1"/>
</dbReference>
<dbReference type="InterPro" id="IPR048953">
    <property type="entry name" value="POT1_C_insert"/>
</dbReference>
<comment type="similarity">
    <text evidence="3">Belongs to the telombin family.</text>
</comment>
<keyword evidence="8" id="KW-0539">Nucleus</keyword>
<dbReference type="SUPFAM" id="SSF50249">
    <property type="entry name" value="Nucleic acid-binding proteins"/>
    <property type="match status" value="2"/>
</dbReference>
<dbReference type="Pfam" id="PF21375">
    <property type="entry name" value="POT1_C_insert"/>
    <property type="match status" value="1"/>
</dbReference>
<dbReference type="GO" id="GO:0010521">
    <property type="term" value="F:telomerase inhibitor activity"/>
    <property type="evidence" value="ECO:0007669"/>
    <property type="project" value="TreeGrafter"/>
</dbReference>
<evidence type="ECO:0000256" key="3">
    <source>
        <dbReference type="ARBA" id="ARBA00008442"/>
    </source>
</evidence>
<dbReference type="Pfam" id="PF02765">
    <property type="entry name" value="POT1"/>
    <property type="match status" value="1"/>
</dbReference>
<evidence type="ECO:0000256" key="4">
    <source>
        <dbReference type="ARBA" id="ARBA00015253"/>
    </source>
</evidence>
<evidence type="ECO:0000256" key="1">
    <source>
        <dbReference type="ARBA" id="ARBA00004123"/>
    </source>
</evidence>
<reference evidence="11" key="1">
    <citation type="thesis" date="2020" institute="ProQuest LLC" country="789 East Eisenhower Parkway, Ann Arbor, MI, USA">
        <title>Comparative Genomics and Chromosome Evolution.</title>
        <authorList>
            <person name="Mudd A.B."/>
        </authorList>
    </citation>
    <scope>NUCLEOTIDE SEQUENCE</scope>
    <source>
        <strain evidence="11">Female2</strain>
        <tissue evidence="11">Blood</tissue>
    </source>
</reference>
<dbReference type="CDD" id="cd04498">
    <property type="entry name" value="hPOT1_OB2"/>
    <property type="match status" value="1"/>
</dbReference>
<dbReference type="Proteomes" id="UP000812440">
    <property type="component" value="Chromosome 3"/>
</dbReference>
<sequence length="627" mass="71389">MLGKHMEPGLCNGREETACPRQWGVSSHKYTYTALDKLTENNVFNIYGVVKFFKPPYRSKGTDFCSVVTIVDQTDVKLKCLLFSENQETLPKIYKIGDIVRFHRIKVQKFNSEIQGINSVGFSALVFDGIVGSSVTPRSTSKCYSFNQDDEKAVQVLRQWASDNLKDSAAQIKISDVKSVPYFDLLCQLIGKAEVDKSSYLLKVWDGTKSSAPSWKVFVENDALEGNRKCIHQLKNLTIDLLVYDNHVESAKSLKIGSYLVIHNVHAKLQTVNQENEAQSLCLEFHLHGGTCFGRGISVLPENNHDVQVLQKFLFSVNPNTNSVYSHPRVALKTHHKWQLSPISTIIKNKAPQKYCIRARIKCYEPENLYQSVKLYCIKCKSLHDVPKDDDLNIILQAISSHSSLPSTPNTSWYQSAVWKTHSERNRNVVIHFVKNNDMQQSAEDSLIMIEGGTLQEIYKLSRHFNSIIPVKSIQGSLEIDISIPFLIQGNRWHYGCKQCSMFKGVETLRDLCRDVSWNSTAISEALGINPLKYVFLMNITYDDGTGVLNAYLWNYSEQFFNISAADILLDDKLQEKFQSIMDELCPANKNICEHPWLECCIKSYNSTDGGKDRVCYEIFETEVFRE</sequence>
<keyword evidence="5" id="KW-0158">Chromosome</keyword>
<keyword evidence="6" id="KW-0779">Telomere</keyword>
<dbReference type="Gene3D" id="2.40.50.140">
    <property type="entry name" value="Nucleic acid-binding proteins"/>
    <property type="match status" value="2"/>
</dbReference>
<dbReference type="GO" id="GO:0000783">
    <property type="term" value="C:nuclear telomere cap complex"/>
    <property type="evidence" value="ECO:0007669"/>
    <property type="project" value="TreeGrafter"/>
</dbReference>
<protein>
    <recommendedName>
        <fullName evidence="4">Protection of telomeres protein 1</fullName>
    </recommendedName>
    <alternativeName>
        <fullName evidence="9">POT1-like telomere end-binding protein</fullName>
    </alternativeName>
</protein>
<evidence type="ECO:0000256" key="5">
    <source>
        <dbReference type="ARBA" id="ARBA00022454"/>
    </source>
</evidence>
<feature type="domain" description="Telomeric single stranded DNA binding POT1/Cdc13" evidence="10">
    <location>
        <begin position="32"/>
        <end position="162"/>
    </location>
</feature>
<dbReference type="CDD" id="cd20374">
    <property type="entry name" value="Pot1C"/>
    <property type="match status" value="1"/>
</dbReference>
<dbReference type="InterPro" id="IPR012340">
    <property type="entry name" value="NA-bd_OB-fold"/>
</dbReference>
<gene>
    <name evidence="11" type="ORF">GDO86_005860</name>
</gene>
<evidence type="ECO:0000256" key="9">
    <source>
        <dbReference type="ARBA" id="ARBA00084040"/>
    </source>
</evidence>
<dbReference type="Pfam" id="PF16686">
    <property type="entry name" value="POT1PC"/>
    <property type="match status" value="1"/>
</dbReference>
<dbReference type="EMBL" id="JAACNH010000006">
    <property type="protein sequence ID" value="KAG8439848.1"/>
    <property type="molecule type" value="Genomic_DNA"/>
</dbReference>
<comment type="subcellular location">
    <subcellularLocation>
        <location evidence="2">Chromosome</location>
        <location evidence="2">Telomere</location>
    </subcellularLocation>
    <subcellularLocation>
        <location evidence="1">Nucleus</location>
    </subcellularLocation>
</comment>
<evidence type="ECO:0000256" key="2">
    <source>
        <dbReference type="ARBA" id="ARBA00004574"/>
    </source>
</evidence>
<dbReference type="InterPro" id="IPR011564">
    <property type="entry name" value="Telomer_end-bd_POT1/Cdc13"/>
</dbReference>
<evidence type="ECO:0000313" key="12">
    <source>
        <dbReference type="Proteomes" id="UP000812440"/>
    </source>
</evidence>
<dbReference type="GO" id="GO:0016233">
    <property type="term" value="P:telomere capping"/>
    <property type="evidence" value="ECO:0007669"/>
    <property type="project" value="TreeGrafter"/>
</dbReference>
<accession>A0A8T2J8U9</accession>
<dbReference type="FunFam" id="2.40.50.140:FF:000119">
    <property type="entry name" value="Protection of telomeres 1 homolog"/>
    <property type="match status" value="1"/>
</dbReference>
<dbReference type="SMART" id="SM00976">
    <property type="entry name" value="Telo_bind"/>
    <property type="match status" value="1"/>
</dbReference>
<keyword evidence="12" id="KW-1185">Reference proteome</keyword>
<evidence type="ECO:0000256" key="8">
    <source>
        <dbReference type="ARBA" id="ARBA00023242"/>
    </source>
</evidence>
<dbReference type="AlphaFoldDB" id="A0A8T2J8U9"/>
<dbReference type="GO" id="GO:0098505">
    <property type="term" value="F:G-rich strand telomeric DNA binding"/>
    <property type="evidence" value="ECO:0007669"/>
    <property type="project" value="TreeGrafter"/>
</dbReference>
<evidence type="ECO:0000256" key="6">
    <source>
        <dbReference type="ARBA" id="ARBA00022895"/>
    </source>
</evidence>